<dbReference type="InterPro" id="IPR029064">
    <property type="entry name" value="Ribosomal_eL30-like_sf"/>
</dbReference>
<feature type="compositionally biased region" description="Low complexity" evidence="1">
    <location>
        <begin position="326"/>
        <end position="340"/>
    </location>
</feature>
<feature type="domain" description="eRF1" evidence="2">
    <location>
        <begin position="416"/>
        <end position="497"/>
    </location>
</feature>
<dbReference type="InterPro" id="IPR005142">
    <property type="entry name" value="eRF1_3"/>
</dbReference>
<gene>
    <name evidence="3" type="primary">DOM34_1</name>
    <name evidence="3" type="ORF">SCUCBS95973_000088</name>
</gene>
<feature type="compositionally biased region" description="Low complexity" evidence="1">
    <location>
        <begin position="184"/>
        <end position="202"/>
    </location>
</feature>
<dbReference type="SUPFAM" id="SSF55315">
    <property type="entry name" value="L30e-like"/>
    <property type="match status" value="1"/>
</dbReference>
<protein>
    <submittedName>
        <fullName evidence="3">Translation factor pelota</fullName>
    </submittedName>
</protein>
<feature type="region of interest" description="Disordered" evidence="1">
    <location>
        <begin position="182"/>
        <end position="206"/>
    </location>
</feature>
<feature type="region of interest" description="Disordered" evidence="1">
    <location>
        <begin position="299"/>
        <end position="340"/>
    </location>
</feature>
<feature type="region of interest" description="Disordered" evidence="1">
    <location>
        <begin position="505"/>
        <end position="532"/>
    </location>
</feature>
<sequence>MKTDGTFSVVLESSEDVWCAKAILAADDKVVVEEGGVPVAKPLLVTRTSFSPATSTLTVTGTHVEETSVSQPRDMLHEASSTASAASAESQLSLFPGRTVTVERRLTNDMASKAAWDSACQQIRTCMKPDRRSEELAVVLLEKNGSSATLRVFEGEQLRLDKTIHTTEFQDDKIVDMPKMAMASSSSNGSSSGSSKKSSCNGGAQGEKACKDAKMARSTKGRMAPLQGNLYAAVIACLVRCVDLERNAPGYPLLIASLGEAAHCFQGFLQADATTKQDLPLLHMANNAVVVDTYGAASQAEPSDSYPSACAVSSSDKPKKKDAKKAGSNSNKAAANAAPASSANDSSFRAAFDANLWMPAQRKNRDKKNMCAFDEMMMRLDVLTRIHNVRFGKASHLVKDVQDRMREEEEAGALGHRAVYGAKVVKRAVQEGAVCVGGGVLLINKSLFTNKKLQNTLATLVTSVREEGGAVHILSDTHESGQRLAKIGGVAALLTFPLFGPDDVEHEEATKAEEGAEKKEHKNNNKKNKTKK</sequence>
<evidence type="ECO:0000259" key="2">
    <source>
        <dbReference type="Pfam" id="PF03465"/>
    </source>
</evidence>
<comment type="caution">
    <text evidence="3">The sequence shown here is derived from an EMBL/GenBank/DDBJ whole genome shotgun (WGS) entry which is preliminary data.</text>
</comment>
<name>A0ABP0AKN6_9PEZI</name>
<dbReference type="Pfam" id="PF03465">
    <property type="entry name" value="eRF1_3"/>
    <property type="match status" value="1"/>
</dbReference>
<dbReference type="PANTHER" id="PTHR10853">
    <property type="entry name" value="PELOTA"/>
    <property type="match status" value="1"/>
</dbReference>
<reference evidence="3 4" key="1">
    <citation type="submission" date="2024-01" db="EMBL/GenBank/DDBJ databases">
        <authorList>
            <person name="Allen C."/>
            <person name="Tagirdzhanova G."/>
        </authorList>
    </citation>
    <scope>NUCLEOTIDE SEQUENCE [LARGE SCALE GENOMIC DNA]</scope>
</reference>
<accession>A0ABP0AKN6</accession>
<evidence type="ECO:0000313" key="3">
    <source>
        <dbReference type="EMBL" id="CAK7208396.1"/>
    </source>
</evidence>
<keyword evidence="4" id="KW-1185">Reference proteome</keyword>
<evidence type="ECO:0000313" key="4">
    <source>
        <dbReference type="Proteomes" id="UP001642405"/>
    </source>
</evidence>
<organism evidence="3 4">
    <name type="scientific">Sporothrix curviconia</name>
    <dbReference type="NCBI Taxonomy" id="1260050"/>
    <lineage>
        <taxon>Eukaryota</taxon>
        <taxon>Fungi</taxon>
        <taxon>Dikarya</taxon>
        <taxon>Ascomycota</taxon>
        <taxon>Pezizomycotina</taxon>
        <taxon>Sordariomycetes</taxon>
        <taxon>Sordariomycetidae</taxon>
        <taxon>Ophiostomatales</taxon>
        <taxon>Ophiostomataceae</taxon>
        <taxon>Sporothrix</taxon>
    </lineage>
</organism>
<dbReference type="EMBL" id="CAWUHB010000001">
    <property type="protein sequence ID" value="CAK7208396.1"/>
    <property type="molecule type" value="Genomic_DNA"/>
</dbReference>
<proteinExistence type="predicted"/>
<dbReference type="PANTHER" id="PTHR10853:SF0">
    <property type="entry name" value="PROTEIN PELOTA HOMOLOG"/>
    <property type="match status" value="1"/>
</dbReference>
<dbReference type="InterPro" id="IPR004405">
    <property type="entry name" value="TF_pelota"/>
</dbReference>
<evidence type="ECO:0000256" key="1">
    <source>
        <dbReference type="SAM" id="MobiDB-lite"/>
    </source>
</evidence>
<dbReference type="Gene3D" id="3.30.1330.30">
    <property type="match status" value="1"/>
</dbReference>
<dbReference type="Proteomes" id="UP001642405">
    <property type="component" value="Unassembled WGS sequence"/>
</dbReference>
<feature type="compositionally biased region" description="Basic and acidic residues" evidence="1">
    <location>
        <begin position="507"/>
        <end position="523"/>
    </location>
</feature>